<sequence length="199" mass="22247">MKSKFLLTIVSLCALILTASGFEIRGRVSALWEKNSFTIETRSDETVLWFDLAKNTRLLVQVAAAGTDTRQVLVNSSAPLVLKDMKEWQITINWDSVDCEWGCRLVKGEEPVLNRVQGFASTNFTFKFTLVTEEDLEIWNFTAPKDATFIVRQQAVGARGSEEQDLADSHQVKLIGAGIFNIEVDPVDGEGEFTAERVK</sequence>
<dbReference type="EMBL" id="DTMZ01000025">
    <property type="protein sequence ID" value="HGD12742.1"/>
    <property type="molecule type" value="Genomic_DNA"/>
</dbReference>
<organism evidence="1">
    <name type="scientific">candidate division WOR-3 bacterium</name>
    <dbReference type="NCBI Taxonomy" id="2052148"/>
    <lineage>
        <taxon>Bacteria</taxon>
        <taxon>Bacteria division WOR-3</taxon>
    </lineage>
</organism>
<dbReference type="AlphaFoldDB" id="A0A7V3PSW2"/>
<proteinExistence type="predicted"/>
<protein>
    <submittedName>
        <fullName evidence="1">Uncharacterized protein</fullName>
    </submittedName>
</protein>
<reference evidence="1" key="1">
    <citation type="journal article" date="2020" name="mSystems">
        <title>Genome- and Community-Level Interaction Insights into Carbon Utilization and Element Cycling Functions of Hydrothermarchaeota in Hydrothermal Sediment.</title>
        <authorList>
            <person name="Zhou Z."/>
            <person name="Liu Y."/>
            <person name="Xu W."/>
            <person name="Pan J."/>
            <person name="Luo Z.H."/>
            <person name="Li M."/>
        </authorList>
    </citation>
    <scope>NUCLEOTIDE SEQUENCE [LARGE SCALE GENOMIC DNA]</scope>
    <source>
        <strain evidence="1">SpSt-914</strain>
    </source>
</reference>
<gene>
    <name evidence="1" type="ORF">ENX16_01470</name>
</gene>
<accession>A0A7V3PSW2</accession>
<comment type="caution">
    <text evidence="1">The sequence shown here is derived from an EMBL/GenBank/DDBJ whole genome shotgun (WGS) entry which is preliminary data.</text>
</comment>
<name>A0A7V3PSW2_UNCW3</name>
<evidence type="ECO:0000313" key="1">
    <source>
        <dbReference type="EMBL" id="HGD12742.1"/>
    </source>
</evidence>